<name>A0A9R0HYJ2_SPIOL</name>
<evidence type="ECO:0000256" key="6">
    <source>
        <dbReference type="ARBA" id="ARBA00022723"/>
    </source>
</evidence>
<comment type="subcellular location">
    <subcellularLocation>
        <location evidence="2">Cell membrane</location>
    </subcellularLocation>
    <subcellularLocation>
        <location evidence="1">Nucleus</location>
    </subcellularLocation>
</comment>
<dbReference type="Gene3D" id="2.60.40.150">
    <property type="entry name" value="C2 domain"/>
    <property type="match status" value="1"/>
</dbReference>
<dbReference type="PROSITE" id="PS50004">
    <property type="entry name" value="C2"/>
    <property type="match status" value="1"/>
</dbReference>
<evidence type="ECO:0000256" key="3">
    <source>
        <dbReference type="ARBA" id="ARBA00022468"/>
    </source>
</evidence>
<evidence type="ECO:0000259" key="12">
    <source>
        <dbReference type="PROSITE" id="PS50004"/>
    </source>
</evidence>
<keyword evidence="6" id="KW-0479">Metal-binding</keyword>
<evidence type="ECO:0000256" key="1">
    <source>
        <dbReference type="ARBA" id="ARBA00004123"/>
    </source>
</evidence>
<keyword evidence="4" id="KW-1003">Cell membrane</keyword>
<dbReference type="InterPro" id="IPR035892">
    <property type="entry name" value="C2_domain_sf"/>
</dbReference>
<dbReference type="SUPFAM" id="SSF49562">
    <property type="entry name" value="C2 domain (Calcium/lipid-binding domain, CaLB)"/>
    <property type="match status" value="1"/>
</dbReference>
<keyword evidence="9" id="KW-0472">Membrane</keyword>
<keyword evidence="3" id="KW-0343">GTPase activation</keyword>
<evidence type="ECO:0000313" key="14">
    <source>
        <dbReference type="RefSeq" id="XP_021839383.1"/>
    </source>
</evidence>
<dbReference type="GO" id="GO:0005096">
    <property type="term" value="F:GTPase activator activity"/>
    <property type="evidence" value="ECO:0007669"/>
    <property type="project" value="UniProtKB-KW"/>
</dbReference>
<protein>
    <submittedName>
        <fullName evidence="14">Protein C2-DOMAIN ABA-RELATED 7</fullName>
    </submittedName>
</protein>
<evidence type="ECO:0000256" key="2">
    <source>
        <dbReference type="ARBA" id="ARBA00004236"/>
    </source>
</evidence>
<dbReference type="InterPro" id="IPR044562">
    <property type="entry name" value="CAR1-11"/>
</dbReference>
<dbReference type="GeneID" id="110779161"/>
<dbReference type="PANTHER" id="PTHR45933">
    <property type="entry name" value="PROTEIN C2-DOMAIN ABA-RELATED 4"/>
    <property type="match status" value="1"/>
</dbReference>
<dbReference type="GO" id="GO:0008289">
    <property type="term" value="F:lipid binding"/>
    <property type="evidence" value="ECO:0007669"/>
    <property type="project" value="UniProtKB-KW"/>
</dbReference>
<evidence type="ECO:0000256" key="11">
    <source>
        <dbReference type="ARBA" id="ARBA00024037"/>
    </source>
</evidence>
<comment type="similarity">
    <text evidence="11">Belongs to the plant CAR protein family.</text>
</comment>
<accession>A0A9R0HYJ2</accession>
<sequence>MANIIGLLKMRVIKGSNLVIKDSTSSDPYVIITMGAQKLKTRHVKNDCNPAWNDELTLAITDVDVPINLTVHDKDTFTSDDQMGEAEIDIKAYVECLRTTLSGLPDGTVVDKIFPSRENSLADVSHITWKDGKLVQDMVLRLKNVATGEVELQIEWVNVPDSLVLVS</sequence>
<dbReference type="RefSeq" id="XP_021839383.1">
    <property type="nucleotide sequence ID" value="XM_021983691.2"/>
</dbReference>
<dbReference type="Proteomes" id="UP000813463">
    <property type="component" value="Chromosome 5"/>
</dbReference>
<dbReference type="KEGG" id="soe:110779161"/>
<dbReference type="InterPro" id="IPR000008">
    <property type="entry name" value="C2_dom"/>
</dbReference>
<keyword evidence="13" id="KW-1185">Reference proteome</keyword>
<dbReference type="OrthoDB" id="73919at2759"/>
<keyword evidence="5" id="KW-0938">Abscisic acid signaling pathway</keyword>
<dbReference type="GO" id="GO:0046872">
    <property type="term" value="F:metal ion binding"/>
    <property type="evidence" value="ECO:0007669"/>
    <property type="project" value="UniProtKB-KW"/>
</dbReference>
<keyword evidence="8" id="KW-0446">Lipid-binding</keyword>
<keyword evidence="7" id="KW-0106">Calcium</keyword>
<keyword evidence="10" id="KW-0539">Nucleus</keyword>
<dbReference type="AlphaFoldDB" id="A0A9R0HYJ2"/>
<evidence type="ECO:0000313" key="13">
    <source>
        <dbReference type="Proteomes" id="UP000813463"/>
    </source>
</evidence>
<evidence type="ECO:0000256" key="9">
    <source>
        <dbReference type="ARBA" id="ARBA00023136"/>
    </source>
</evidence>
<dbReference type="Pfam" id="PF00168">
    <property type="entry name" value="C2"/>
    <property type="match status" value="1"/>
</dbReference>
<proteinExistence type="inferred from homology"/>
<evidence type="ECO:0000256" key="10">
    <source>
        <dbReference type="ARBA" id="ARBA00023242"/>
    </source>
</evidence>
<evidence type="ECO:0000256" key="4">
    <source>
        <dbReference type="ARBA" id="ARBA00022475"/>
    </source>
</evidence>
<reference evidence="13" key="1">
    <citation type="journal article" date="2021" name="Nat. Commun.">
        <title>Genomic analyses provide insights into spinach domestication and the genetic basis of agronomic traits.</title>
        <authorList>
            <person name="Cai X."/>
            <person name="Sun X."/>
            <person name="Xu C."/>
            <person name="Sun H."/>
            <person name="Wang X."/>
            <person name="Ge C."/>
            <person name="Zhang Z."/>
            <person name="Wang Q."/>
            <person name="Fei Z."/>
            <person name="Jiao C."/>
            <person name="Wang Q."/>
        </authorList>
    </citation>
    <scope>NUCLEOTIDE SEQUENCE [LARGE SCALE GENOMIC DNA]</scope>
    <source>
        <strain evidence="13">cv. Varoflay</strain>
    </source>
</reference>
<dbReference type="GO" id="GO:0005886">
    <property type="term" value="C:plasma membrane"/>
    <property type="evidence" value="ECO:0007669"/>
    <property type="project" value="UniProtKB-SubCell"/>
</dbReference>
<dbReference type="PANTHER" id="PTHR45933:SF12">
    <property type="entry name" value="PROTEIN C2-DOMAIN ABA-RELATED 9"/>
    <property type="match status" value="1"/>
</dbReference>
<evidence type="ECO:0000256" key="7">
    <source>
        <dbReference type="ARBA" id="ARBA00022837"/>
    </source>
</evidence>
<evidence type="ECO:0000256" key="5">
    <source>
        <dbReference type="ARBA" id="ARBA00022682"/>
    </source>
</evidence>
<organism evidence="13 14">
    <name type="scientific">Spinacia oleracea</name>
    <name type="common">Spinach</name>
    <dbReference type="NCBI Taxonomy" id="3562"/>
    <lineage>
        <taxon>Eukaryota</taxon>
        <taxon>Viridiplantae</taxon>
        <taxon>Streptophyta</taxon>
        <taxon>Embryophyta</taxon>
        <taxon>Tracheophyta</taxon>
        <taxon>Spermatophyta</taxon>
        <taxon>Magnoliopsida</taxon>
        <taxon>eudicotyledons</taxon>
        <taxon>Gunneridae</taxon>
        <taxon>Pentapetalae</taxon>
        <taxon>Caryophyllales</taxon>
        <taxon>Chenopodiaceae</taxon>
        <taxon>Chenopodioideae</taxon>
        <taxon>Anserineae</taxon>
        <taxon>Spinacia</taxon>
    </lineage>
</organism>
<dbReference type="GO" id="GO:0009738">
    <property type="term" value="P:abscisic acid-activated signaling pathway"/>
    <property type="evidence" value="ECO:0007669"/>
    <property type="project" value="UniProtKB-KW"/>
</dbReference>
<dbReference type="SMART" id="SM00239">
    <property type="entry name" value="C2"/>
    <property type="match status" value="1"/>
</dbReference>
<feature type="domain" description="C2" evidence="12">
    <location>
        <begin position="1"/>
        <end position="103"/>
    </location>
</feature>
<dbReference type="GO" id="GO:0005634">
    <property type="term" value="C:nucleus"/>
    <property type="evidence" value="ECO:0007669"/>
    <property type="project" value="UniProtKB-SubCell"/>
</dbReference>
<evidence type="ECO:0000256" key="8">
    <source>
        <dbReference type="ARBA" id="ARBA00023121"/>
    </source>
</evidence>
<gene>
    <name evidence="14" type="primary">LOC110779161</name>
</gene>
<reference evidence="14" key="2">
    <citation type="submission" date="2025-08" db="UniProtKB">
        <authorList>
            <consortium name="RefSeq"/>
        </authorList>
    </citation>
    <scope>IDENTIFICATION</scope>
    <source>
        <tissue evidence="14">Leaf</tissue>
    </source>
</reference>